<dbReference type="OrthoDB" id="9858966at2"/>
<proteinExistence type="predicted"/>
<keyword evidence="2" id="KW-1185">Reference proteome</keyword>
<sequence>MSEVKLKSIDGVIYDGFLESFSHDCISLTNVKIQDGNSSYTVTNEVKFFKNTIIWFYILEQ</sequence>
<accession>A0A1W1XTD9</accession>
<dbReference type="Proteomes" id="UP000192468">
    <property type="component" value="Unassembled WGS sequence"/>
</dbReference>
<evidence type="ECO:0008006" key="3">
    <source>
        <dbReference type="Google" id="ProtNLM"/>
    </source>
</evidence>
<dbReference type="STRING" id="1121291.SAMN02745134_02954"/>
<dbReference type="AlphaFoldDB" id="A0A1W1XTD9"/>
<organism evidence="1 2">
    <name type="scientific">Clostridium acidisoli DSM 12555</name>
    <dbReference type="NCBI Taxonomy" id="1121291"/>
    <lineage>
        <taxon>Bacteria</taxon>
        <taxon>Bacillati</taxon>
        <taxon>Bacillota</taxon>
        <taxon>Clostridia</taxon>
        <taxon>Eubacteriales</taxon>
        <taxon>Clostridiaceae</taxon>
        <taxon>Clostridium</taxon>
    </lineage>
</organism>
<evidence type="ECO:0000313" key="1">
    <source>
        <dbReference type="EMBL" id="SMC26811.1"/>
    </source>
</evidence>
<protein>
    <recommendedName>
        <fullName evidence="3">Lsm14-like N-terminal domain-containing protein</fullName>
    </recommendedName>
</protein>
<reference evidence="1 2" key="1">
    <citation type="submission" date="2017-04" db="EMBL/GenBank/DDBJ databases">
        <authorList>
            <person name="Afonso C.L."/>
            <person name="Miller P.J."/>
            <person name="Scott M.A."/>
            <person name="Spackman E."/>
            <person name="Goraichik I."/>
            <person name="Dimitrov K.M."/>
            <person name="Suarez D.L."/>
            <person name="Swayne D.E."/>
        </authorList>
    </citation>
    <scope>NUCLEOTIDE SEQUENCE [LARGE SCALE GENOMIC DNA]</scope>
    <source>
        <strain evidence="1 2">DSM 12555</strain>
    </source>
</reference>
<evidence type="ECO:0000313" key="2">
    <source>
        <dbReference type="Proteomes" id="UP000192468"/>
    </source>
</evidence>
<gene>
    <name evidence="1" type="ORF">SAMN02745134_02954</name>
</gene>
<dbReference type="EMBL" id="FWXH01000014">
    <property type="protein sequence ID" value="SMC26811.1"/>
    <property type="molecule type" value="Genomic_DNA"/>
</dbReference>
<name>A0A1W1XTD9_9CLOT</name>
<dbReference type="RefSeq" id="WP_084116753.1">
    <property type="nucleotide sequence ID" value="NZ_FWXH01000014.1"/>
</dbReference>